<evidence type="ECO:0000313" key="2">
    <source>
        <dbReference type="EMBL" id="SFK63987.1"/>
    </source>
</evidence>
<dbReference type="Proteomes" id="UP000198851">
    <property type="component" value="Unassembled WGS sequence"/>
</dbReference>
<protein>
    <recommendedName>
        <fullName evidence="4">DUF4034 domain-containing protein</fullName>
    </recommendedName>
</protein>
<name>A0A1I4B769_9RHOB</name>
<sequence length="235" mass="25990">MTNFKSVAMCFALLTTAPAAAGTPVNRPMTCPVGGETFEIITPSSCSTMGRTMSFRPMTTCDWQTHMPACPSNGLPIYRNFSPDDIVRLEQHLSSEKWAEDRKLRPMQRAYALAGDMGDTTAPSGFFMLLNAFWYETRTFFENEAQKQAFFVAAEEEIRVDRDGNGPFFQAILAFALAHDGQGTRAKTELAQAKAKTEADAELPEFLRQYIAAIEACLPEIGSPICRPEAPLVLK</sequence>
<proteinExistence type="predicted"/>
<gene>
    <name evidence="2" type="ORF">SAMN04488036_101821</name>
</gene>
<evidence type="ECO:0008006" key="4">
    <source>
        <dbReference type="Google" id="ProtNLM"/>
    </source>
</evidence>
<accession>A0A1I4B769</accession>
<dbReference type="EMBL" id="FOSZ01000001">
    <property type="protein sequence ID" value="SFK63987.1"/>
    <property type="molecule type" value="Genomic_DNA"/>
</dbReference>
<dbReference type="AlphaFoldDB" id="A0A1I4B769"/>
<evidence type="ECO:0000313" key="3">
    <source>
        <dbReference type="Proteomes" id="UP000198851"/>
    </source>
</evidence>
<keyword evidence="3" id="KW-1185">Reference proteome</keyword>
<reference evidence="3" key="1">
    <citation type="submission" date="2016-10" db="EMBL/GenBank/DDBJ databases">
        <authorList>
            <person name="Varghese N."/>
            <person name="Submissions S."/>
        </authorList>
    </citation>
    <scope>NUCLEOTIDE SEQUENCE [LARGE SCALE GENOMIC DNA]</scope>
    <source>
        <strain evidence="3">DSM 28453</strain>
    </source>
</reference>
<keyword evidence="1" id="KW-0732">Signal</keyword>
<evidence type="ECO:0000256" key="1">
    <source>
        <dbReference type="SAM" id="SignalP"/>
    </source>
</evidence>
<organism evidence="2 3">
    <name type="scientific">Shimia haliotis</name>
    <dbReference type="NCBI Taxonomy" id="1280847"/>
    <lineage>
        <taxon>Bacteria</taxon>
        <taxon>Pseudomonadati</taxon>
        <taxon>Pseudomonadota</taxon>
        <taxon>Alphaproteobacteria</taxon>
        <taxon>Rhodobacterales</taxon>
        <taxon>Roseobacteraceae</taxon>
    </lineage>
</organism>
<feature type="chain" id="PRO_5011549891" description="DUF4034 domain-containing protein" evidence="1">
    <location>
        <begin position="22"/>
        <end position="235"/>
    </location>
</feature>
<feature type="signal peptide" evidence="1">
    <location>
        <begin position="1"/>
        <end position="21"/>
    </location>
</feature>